<comment type="caution">
    <text evidence="1">The sequence shown here is derived from an EMBL/GenBank/DDBJ whole genome shotgun (WGS) entry which is preliminary data.</text>
</comment>
<proteinExistence type="predicted"/>
<reference evidence="1 4" key="1">
    <citation type="submission" date="2018-09" db="EMBL/GenBank/DDBJ databases">
        <title>Roseomonas sp. nov., isolated from feces of Tibetan antelopes in the Qinghai-Tibet plateau, China.</title>
        <authorList>
            <person name="Tian Z."/>
        </authorList>
    </citation>
    <scope>NUCLEOTIDE SEQUENCE [LARGE SCALE GENOMIC DNA]</scope>
    <source>
        <strain evidence="2 3">Z23</strain>
        <strain evidence="1 4">Z24</strain>
    </source>
</reference>
<dbReference type="EMBL" id="RAQU01000091">
    <property type="protein sequence ID" value="RKK03348.1"/>
    <property type="molecule type" value="Genomic_DNA"/>
</dbReference>
<accession>A0A3A9JRN7</accession>
<name>A0A3A9JRN7_9PROT</name>
<evidence type="ECO:0000313" key="3">
    <source>
        <dbReference type="Proteomes" id="UP000274097"/>
    </source>
</evidence>
<dbReference type="InterPro" id="IPR036188">
    <property type="entry name" value="FAD/NAD-bd_sf"/>
</dbReference>
<protein>
    <submittedName>
        <fullName evidence="1">Uncharacterized protein</fullName>
    </submittedName>
</protein>
<dbReference type="AlphaFoldDB" id="A0A3A9JRN7"/>
<dbReference type="Proteomes" id="UP000274097">
    <property type="component" value="Unassembled WGS sequence"/>
</dbReference>
<evidence type="ECO:0000313" key="4">
    <source>
        <dbReference type="Proteomes" id="UP000278036"/>
    </source>
</evidence>
<dbReference type="SUPFAM" id="SSF51905">
    <property type="entry name" value="FAD/NAD(P)-binding domain"/>
    <property type="match status" value="1"/>
</dbReference>
<organism evidence="1 4">
    <name type="scientific">Teichococcus wenyumeiae</name>
    <dbReference type="NCBI Taxonomy" id="2478470"/>
    <lineage>
        <taxon>Bacteria</taxon>
        <taxon>Pseudomonadati</taxon>
        <taxon>Pseudomonadota</taxon>
        <taxon>Alphaproteobacteria</taxon>
        <taxon>Acetobacterales</taxon>
        <taxon>Roseomonadaceae</taxon>
        <taxon>Roseomonas</taxon>
    </lineage>
</organism>
<dbReference type="EMBL" id="RFLX01000047">
    <property type="protein sequence ID" value="RMI16892.1"/>
    <property type="molecule type" value="Genomic_DNA"/>
</dbReference>
<dbReference type="Proteomes" id="UP000278036">
    <property type="component" value="Unassembled WGS sequence"/>
</dbReference>
<dbReference type="RefSeq" id="WP_120639099.1">
    <property type="nucleotide sequence ID" value="NZ_RAQU01000091.1"/>
</dbReference>
<evidence type="ECO:0000313" key="1">
    <source>
        <dbReference type="EMBL" id="RKK03348.1"/>
    </source>
</evidence>
<gene>
    <name evidence="1" type="ORF">D6Z83_15005</name>
    <name evidence="2" type="ORF">EBE87_24970</name>
</gene>
<keyword evidence="3" id="KW-1185">Reference proteome</keyword>
<dbReference type="Gene3D" id="3.50.50.60">
    <property type="entry name" value="FAD/NAD(P)-binding domain"/>
    <property type="match status" value="1"/>
</dbReference>
<evidence type="ECO:0000313" key="2">
    <source>
        <dbReference type="EMBL" id="RMI16892.1"/>
    </source>
</evidence>
<dbReference type="InParanoid" id="A0A3A9JRN7"/>
<sequence length="39" mass="3971">MHHSIGSAPIDVAILGGGSAGCVLATRLSEEPDRQVLLV</sequence>